<keyword evidence="9" id="KW-1185">Reference proteome</keyword>
<dbReference type="Proteomes" id="UP001177023">
    <property type="component" value="Unassembled WGS sequence"/>
</dbReference>
<sequence>MPSYKVADSEVSARLMKPEQKPEPEVSSTINTPRTCSGWLKLIVFYMVFYSFLAMFTLTYWSFYMRTVDLRHPRYYGKDSIIGVLPGVGYQPCDTIDTRVCTLDDIHKGDSSKNISAQLPCRFDLAAFEEAGCSASNNYGYMSGTPCVAISLNRLLGWKPTAYHPGHIPREVFGRYHPGSVAIHCKEAKTDNKTRNFKDVLYIPPHGIDGRFYPYTVVHNYHQPIAMVRFSNVTRNRLVTIDCKAYAGNIVHDLPTRLGLVRFELLIHDTVVAKNTTVVMKNDAPVVENATHTTAH</sequence>
<comment type="subcellular location">
    <subcellularLocation>
        <location evidence="1">Membrane</location>
        <topology evidence="1">Single-pass type II membrane protein</topology>
    </subcellularLocation>
</comment>
<dbReference type="InterPro" id="IPR038702">
    <property type="entry name" value="Na/K_ATPase_sub_beta_sf"/>
</dbReference>
<protein>
    <submittedName>
        <fullName evidence="8">Uncharacterized protein</fullName>
    </submittedName>
</protein>
<gene>
    <name evidence="8" type="ORF">MSPICULIGERA_LOCUS12427</name>
</gene>
<dbReference type="GO" id="GO:0030007">
    <property type="term" value="P:intracellular potassium ion homeostasis"/>
    <property type="evidence" value="ECO:0007669"/>
    <property type="project" value="TreeGrafter"/>
</dbReference>
<proteinExistence type="inferred from homology"/>
<organism evidence="8 9">
    <name type="scientific">Mesorhabditis spiculigera</name>
    <dbReference type="NCBI Taxonomy" id="96644"/>
    <lineage>
        <taxon>Eukaryota</taxon>
        <taxon>Metazoa</taxon>
        <taxon>Ecdysozoa</taxon>
        <taxon>Nematoda</taxon>
        <taxon>Chromadorea</taxon>
        <taxon>Rhabditida</taxon>
        <taxon>Rhabditina</taxon>
        <taxon>Rhabditomorpha</taxon>
        <taxon>Rhabditoidea</taxon>
        <taxon>Rhabditidae</taxon>
        <taxon>Mesorhabditinae</taxon>
        <taxon>Mesorhabditis</taxon>
    </lineage>
</organism>
<dbReference type="InterPro" id="IPR000402">
    <property type="entry name" value="Na/K_ATPase_sub_beta"/>
</dbReference>
<keyword evidence="6 7" id="KW-0472">Membrane</keyword>
<keyword evidence="3 7" id="KW-0812">Transmembrane</keyword>
<comment type="caution">
    <text evidence="8">The sequence shown here is derived from an EMBL/GenBank/DDBJ whole genome shotgun (WGS) entry which is preliminary data.</text>
</comment>
<evidence type="ECO:0000256" key="7">
    <source>
        <dbReference type="SAM" id="Phobius"/>
    </source>
</evidence>
<evidence type="ECO:0000256" key="5">
    <source>
        <dbReference type="ARBA" id="ARBA00022989"/>
    </source>
</evidence>
<dbReference type="EMBL" id="CATQJA010002626">
    <property type="protein sequence ID" value="CAJ0574086.1"/>
    <property type="molecule type" value="Genomic_DNA"/>
</dbReference>
<feature type="transmembrane region" description="Helical" evidence="7">
    <location>
        <begin position="43"/>
        <end position="64"/>
    </location>
</feature>
<dbReference type="GO" id="GO:1990573">
    <property type="term" value="P:potassium ion import across plasma membrane"/>
    <property type="evidence" value="ECO:0007669"/>
    <property type="project" value="TreeGrafter"/>
</dbReference>
<evidence type="ECO:0000256" key="6">
    <source>
        <dbReference type="ARBA" id="ARBA00023136"/>
    </source>
</evidence>
<dbReference type="GO" id="GO:0001671">
    <property type="term" value="F:ATPase activator activity"/>
    <property type="evidence" value="ECO:0007669"/>
    <property type="project" value="TreeGrafter"/>
</dbReference>
<dbReference type="Gene3D" id="1.20.5.170">
    <property type="match status" value="1"/>
</dbReference>
<name>A0AA36CTI3_9BILA</name>
<dbReference type="AlphaFoldDB" id="A0AA36CTI3"/>
<keyword evidence="4" id="KW-0735">Signal-anchor</keyword>
<dbReference type="PANTHER" id="PTHR11523">
    <property type="entry name" value="SODIUM/POTASSIUM-DEPENDENT ATPASE BETA SUBUNIT"/>
    <property type="match status" value="1"/>
</dbReference>
<evidence type="ECO:0000256" key="3">
    <source>
        <dbReference type="ARBA" id="ARBA00022692"/>
    </source>
</evidence>
<evidence type="ECO:0000313" key="9">
    <source>
        <dbReference type="Proteomes" id="UP001177023"/>
    </source>
</evidence>
<reference evidence="8" key="1">
    <citation type="submission" date="2023-06" db="EMBL/GenBank/DDBJ databases">
        <authorList>
            <person name="Delattre M."/>
        </authorList>
    </citation>
    <scope>NUCLEOTIDE SEQUENCE</scope>
    <source>
        <strain evidence="8">AF72</strain>
    </source>
</reference>
<evidence type="ECO:0000313" key="8">
    <source>
        <dbReference type="EMBL" id="CAJ0574086.1"/>
    </source>
</evidence>
<evidence type="ECO:0000256" key="4">
    <source>
        <dbReference type="ARBA" id="ARBA00022968"/>
    </source>
</evidence>
<dbReference type="Gene3D" id="2.60.40.1660">
    <property type="entry name" value="Na, k-atpase alpha subunit"/>
    <property type="match status" value="1"/>
</dbReference>
<dbReference type="GO" id="GO:0036376">
    <property type="term" value="P:sodium ion export across plasma membrane"/>
    <property type="evidence" value="ECO:0007669"/>
    <property type="project" value="TreeGrafter"/>
</dbReference>
<accession>A0AA36CTI3</accession>
<keyword evidence="5 7" id="KW-1133">Transmembrane helix</keyword>
<feature type="non-terminal residue" evidence="8">
    <location>
        <position position="296"/>
    </location>
</feature>
<dbReference type="GO" id="GO:0006883">
    <property type="term" value="P:intracellular sodium ion homeostasis"/>
    <property type="evidence" value="ECO:0007669"/>
    <property type="project" value="TreeGrafter"/>
</dbReference>
<evidence type="ECO:0000256" key="1">
    <source>
        <dbReference type="ARBA" id="ARBA00004606"/>
    </source>
</evidence>
<dbReference type="PANTHER" id="PTHR11523:SF28">
    <property type="entry name" value="NA_K-ATPASE BETA SUBUNIT ISOFORM 4-RELATED"/>
    <property type="match status" value="1"/>
</dbReference>
<dbReference type="Pfam" id="PF00287">
    <property type="entry name" value="Na_K-ATPase"/>
    <property type="match status" value="2"/>
</dbReference>
<dbReference type="GO" id="GO:0005890">
    <property type="term" value="C:sodium:potassium-exchanging ATPase complex"/>
    <property type="evidence" value="ECO:0007669"/>
    <property type="project" value="InterPro"/>
</dbReference>
<comment type="similarity">
    <text evidence="2">Belongs to the X(+)/potassium ATPases subunit beta family.</text>
</comment>
<evidence type="ECO:0000256" key="2">
    <source>
        <dbReference type="ARBA" id="ARBA00005876"/>
    </source>
</evidence>